<gene>
    <name evidence="1" type="ORF">DPMN_137390</name>
</gene>
<reference evidence="1" key="2">
    <citation type="submission" date="2020-11" db="EMBL/GenBank/DDBJ databases">
        <authorList>
            <person name="McCartney M.A."/>
            <person name="Auch B."/>
            <person name="Kono T."/>
            <person name="Mallez S."/>
            <person name="Becker A."/>
            <person name="Gohl D.M."/>
            <person name="Silverstein K.A.T."/>
            <person name="Koren S."/>
            <person name="Bechman K.B."/>
            <person name="Herman A."/>
            <person name="Abrahante J.E."/>
            <person name="Garbe J."/>
        </authorList>
    </citation>
    <scope>NUCLEOTIDE SEQUENCE</scope>
    <source>
        <strain evidence="1">Duluth1</strain>
        <tissue evidence="1">Whole animal</tissue>
    </source>
</reference>
<organism evidence="1 2">
    <name type="scientific">Dreissena polymorpha</name>
    <name type="common">Zebra mussel</name>
    <name type="synonym">Mytilus polymorpha</name>
    <dbReference type="NCBI Taxonomy" id="45954"/>
    <lineage>
        <taxon>Eukaryota</taxon>
        <taxon>Metazoa</taxon>
        <taxon>Spiralia</taxon>
        <taxon>Lophotrochozoa</taxon>
        <taxon>Mollusca</taxon>
        <taxon>Bivalvia</taxon>
        <taxon>Autobranchia</taxon>
        <taxon>Heteroconchia</taxon>
        <taxon>Euheterodonta</taxon>
        <taxon>Imparidentia</taxon>
        <taxon>Neoheterodontei</taxon>
        <taxon>Myida</taxon>
        <taxon>Dreissenoidea</taxon>
        <taxon>Dreissenidae</taxon>
        <taxon>Dreissena</taxon>
    </lineage>
</organism>
<protein>
    <recommendedName>
        <fullName evidence="3">B box-type domain-containing protein</fullName>
    </recommendedName>
</protein>
<evidence type="ECO:0008006" key="3">
    <source>
        <dbReference type="Google" id="ProtNLM"/>
    </source>
</evidence>
<sequence>MATASDVCGLCFKEPVFGFCENCSIRLGERCYSKHSKIVIFTGHTVFPLDNIDYKKLVPVEKDIHEQKCQMHATDPQSFYCGKHEVTICGRCLLIDHKTCTNEIVDLHTTTFDEHKTDELIDSLKEIEEEIKDL</sequence>
<evidence type="ECO:0000313" key="2">
    <source>
        <dbReference type="Proteomes" id="UP000828390"/>
    </source>
</evidence>
<dbReference type="SUPFAM" id="SSF57845">
    <property type="entry name" value="B-box zinc-binding domain"/>
    <property type="match status" value="1"/>
</dbReference>
<name>A0A9D4G7Q6_DREPO</name>
<proteinExistence type="predicted"/>
<dbReference type="Gene3D" id="3.30.160.60">
    <property type="entry name" value="Classic Zinc Finger"/>
    <property type="match status" value="1"/>
</dbReference>
<dbReference type="AlphaFoldDB" id="A0A9D4G7Q6"/>
<accession>A0A9D4G7Q6</accession>
<dbReference type="EMBL" id="JAIWYP010000006">
    <property type="protein sequence ID" value="KAH3809027.1"/>
    <property type="molecule type" value="Genomic_DNA"/>
</dbReference>
<evidence type="ECO:0000313" key="1">
    <source>
        <dbReference type="EMBL" id="KAH3809027.1"/>
    </source>
</evidence>
<reference evidence="1" key="1">
    <citation type="journal article" date="2019" name="bioRxiv">
        <title>The Genome of the Zebra Mussel, Dreissena polymorpha: A Resource for Invasive Species Research.</title>
        <authorList>
            <person name="McCartney M.A."/>
            <person name="Auch B."/>
            <person name="Kono T."/>
            <person name="Mallez S."/>
            <person name="Zhang Y."/>
            <person name="Obille A."/>
            <person name="Becker A."/>
            <person name="Abrahante J.E."/>
            <person name="Garbe J."/>
            <person name="Badalamenti J.P."/>
            <person name="Herman A."/>
            <person name="Mangelson H."/>
            <person name="Liachko I."/>
            <person name="Sullivan S."/>
            <person name="Sone E.D."/>
            <person name="Koren S."/>
            <person name="Silverstein K.A.T."/>
            <person name="Beckman K.B."/>
            <person name="Gohl D.M."/>
        </authorList>
    </citation>
    <scope>NUCLEOTIDE SEQUENCE</scope>
    <source>
        <strain evidence="1">Duluth1</strain>
        <tissue evidence="1">Whole animal</tissue>
    </source>
</reference>
<dbReference type="Proteomes" id="UP000828390">
    <property type="component" value="Unassembled WGS sequence"/>
</dbReference>
<keyword evidence="2" id="KW-1185">Reference proteome</keyword>
<comment type="caution">
    <text evidence="1">The sequence shown here is derived from an EMBL/GenBank/DDBJ whole genome shotgun (WGS) entry which is preliminary data.</text>
</comment>